<dbReference type="GeneTree" id="ENSGT00940000156269"/>
<dbReference type="InterPro" id="IPR018186">
    <property type="entry name" value="TF_T-box_CS"/>
</dbReference>
<evidence type="ECO:0000256" key="4">
    <source>
        <dbReference type="ARBA" id="ARBA00023163"/>
    </source>
</evidence>
<evidence type="ECO:0000256" key="6">
    <source>
        <dbReference type="PROSITE-ProRule" id="PRU00201"/>
    </source>
</evidence>
<organism evidence="9 10">
    <name type="scientific">Cyprinodon variegatus</name>
    <name type="common">Sheepshead minnow</name>
    <dbReference type="NCBI Taxonomy" id="28743"/>
    <lineage>
        <taxon>Eukaryota</taxon>
        <taxon>Metazoa</taxon>
        <taxon>Chordata</taxon>
        <taxon>Craniata</taxon>
        <taxon>Vertebrata</taxon>
        <taxon>Euteleostomi</taxon>
        <taxon>Actinopterygii</taxon>
        <taxon>Neopterygii</taxon>
        <taxon>Teleostei</taxon>
        <taxon>Neoteleostei</taxon>
        <taxon>Acanthomorphata</taxon>
        <taxon>Ovalentaria</taxon>
        <taxon>Atherinomorphae</taxon>
        <taxon>Cyprinodontiformes</taxon>
        <taxon>Cyprinodontidae</taxon>
        <taxon>Cyprinodon</taxon>
    </lineage>
</organism>
<dbReference type="GO" id="GO:0005634">
    <property type="term" value="C:nucleus"/>
    <property type="evidence" value="ECO:0007669"/>
    <property type="project" value="UniProtKB-SubCell"/>
</dbReference>
<dbReference type="InterPro" id="IPR008967">
    <property type="entry name" value="p53-like_TF_DNA-bd_sf"/>
</dbReference>
<keyword evidence="4" id="KW-0804">Transcription</keyword>
<feature type="compositionally biased region" description="Low complexity" evidence="7">
    <location>
        <begin position="382"/>
        <end position="412"/>
    </location>
</feature>
<dbReference type="InterPro" id="IPR001699">
    <property type="entry name" value="TF_T-box"/>
</dbReference>
<dbReference type="Gene3D" id="2.60.40.820">
    <property type="entry name" value="Transcription factor, T-box"/>
    <property type="match status" value="1"/>
</dbReference>
<comment type="caution">
    <text evidence="6">Lacks conserved residue(s) required for the propagation of feature annotation.</text>
</comment>
<evidence type="ECO:0000313" key="9">
    <source>
        <dbReference type="Ensembl" id="ENSCVAP00000008602.1"/>
    </source>
</evidence>
<dbReference type="OMA" id="PMQRYLP"/>
<reference evidence="9" key="2">
    <citation type="submission" date="2025-09" db="UniProtKB">
        <authorList>
            <consortium name="Ensembl"/>
        </authorList>
    </citation>
    <scope>IDENTIFICATION</scope>
</reference>
<evidence type="ECO:0000256" key="3">
    <source>
        <dbReference type="ARBA" id="ARBA00023125"/>
    </source>
</evidence>
<feature type="compositionally biased region" description="Polar residues" evidence="7">
    <location>
        <begin position="296"/>
        <end position="311"/>
    </location>
</feature>
<feature type="region of interest" description="Disordered" evidence="7">
    <location>
        <begin position="499"/>
        <end position="558"/>
    </location>
</feature>
<evidence type="ECO:0000313" key="10">
    <source>
        <dbReference type="Proteomes" id="UP000265020"/>
    </source>
</evidence>
<evidence type="ECO:0000256" key="7">
    <source>
        <dbReference type="SAM" id="MobiDB-lite"/>
    </source>
</evidence>
<sequence>MFCSHAFNNNIVHALLELQASQSVKVTLDNNSMWNEFFKCRTEMILTKQGSRMFPYLRFHISGLQPSRKYSLMMDIEPLENSQYKWTGESWQVCKKAECYVKSKPFVHPDSPATGQHWMQSPVSFYKLKLTNDISEQEGNIFLRPMQRYLPQLHLVPADRAGEDLRLNAPNVLTFTFPQTEFMTVTSYQNPQFTQLKVNYNPFVKKLKEDKVNSCGLKPTGTSSKDLNGNEGKANSELHPMKKNLKVLLANHKLRQKASDSKVSAPKEPSEESRSSDAGVPEESKSKKAKNKADTVPQTSQPESSATSQQKDIMEVSREDILPEERGLDGPGGTPPQPPSPDMLPGSDPLVSPSESLSLGPPDPNEGPMMSNPEKSCGPVQASAPAVSACSTSASSHLSLPLSTTLSLPDSPRAAGEPSTLPSSSRSVKLDSVLPDPQCSSFDFDPLSPASSAESLPPLPASLALELDSSSSAEEEPSSRNSSVFKWHTVLPLSEAYSRSPFPALEPPQQSTPLMSVSPPLFSCLPEPQSQTPSPSNPPKEPLPSFSEGEQSLPFPAELSPLALQLSLSPTFSSLDEDGLSPTTSLSDLVHFFSTDDDMGVEFSNPEAVATPVQAPPASELPQPSAPVQAASCSRSCKRKKSSRTTQLDRLEVGEDEDDYRSKQPKVEEVEEQLFISFTSKVKSSLSVIITV</sequence>
<dbReference type="PANTHER" id="PTHR11267:SF32">
    <property type="entry name" value="MAX GENE-ASSOCIATED PROTEIN"/>
    <property type="match status" value="1"/>
</dbReference>
<dbReference type="GO" id="GO:0001708">
    <property type="term" value="P:cell fate specification"/>
    <property type="evidence" value="ECO:0007669"/>
    <property type="project" value="TreeGrafter"/>
</dbReference>
<keyword evidence="10" id="KW-1185">Reference proteome</keyword>
<evidence type="ECO:0000256" key="2">
    <source>
        <dbReference type="ARBA" id="ARBA00023015"/>
    </source>
</evidence>
<feature type="region of interest" description="Disordered" evidence="7">
    <location>
        <begin position="213"/>
        <end position="241"/>
    </location>
</feature>
<dbReference type="SMART" id="SM00425">
    <property type="entry name" value="TBOX"/>
    <property type="match status" value="1"/>
</dbReference>
<dbReference type="GO" id="GO:0045893">
    <property type="term" value="P:positive regulation of DNA-templated transcription"/>
    <property type="evidence" value="ECO:0007669"/>
    <property type="project" value="InterPro"/>
</dbReference>
<dbReference type="AlphaFoldDB" id="A0A3Q2CSL5"/>
<dbReference type="Proteomes" id="UP000265020">
    <property type="component" value="Unassembled WGS sequence"/>
</dbReference>
<feature type="region of interest" description="Disordered" evidence="7">
    <location>
        <begin position="610"/>
        <end position="666"/>
    </location>
</feature>
<dbReference type="SUPFAM" id="SSF49417">
    <property type="entry name" value="p53-like transcription factors"/>
    <property type="match status" value="1"/>
</dbReference>
<feature type="compositionally biased region" description="Low complexity" evidence="7">
    <location>
        <begin position="445"/>
        <end position="472"/>
    </location>
</feature>
<dbReference type="PRINTS" id="PR00937">
    <property type="entry name" value="TBOX"/>
</dbReference>
<comment type="subcellular location">
    <subcellularLocation>
        <location evidence="1 6">Nucleus</location>
    </subcellularLocation>
</comment>
<keyword evidence="3 6" id="KW-0238">DNA-binding</keyword>
<feature type="compositionally biased region" description="Pro residues" evidence="7">
    <location>
        <begin position="333"/>
        <end position="342"/>
    </location>
</feature>
<reference evidence="9" key="1">
    <citation type="submission" date="2025-08" db="UniProtKB">
        <authorList>
            <consortium name="Ensembl"/>
        </authorList>
    </citation>
    <scope>IDENTIFICATION</scope>
</reference>
<dbReference type="Ensembl" id="ENSCVAT00000001338.1">
    <property type="protein sequence ID" value="ENSCVAP00000008602.1"/>
    <property type="gene ID" value="ENSCVAG00000010443.1"/>
</dbReference>
<dbReference type="GO" id="GO:0000785">
    <property type="term" value="C:chromatin"/>
    <property type="evidence" value="ECO:0007669"/>
    <property type="project" value="TreeGrafter"/>
</dbReference>
<dbReference type="Pfam" id="PF00907">
    <property type="entry name" value="T-box"/>
    <property type="match status" value="1"/>
</dbReference>
<name>A0A3Q2CSL5_CYPVA</name>
<dbReference type="PANTHER" id="PTHR11267">
    <property type="entry name" value="T-BOX PROTEIN-RELATED"/>
    <property type="match status" value="1"/>
</dbReference>
<evidence type="ECO:0000259" key="8">
    <source>
        <dbReference type="PROSITE" id="PS50252"/>
    </source>
</evidence>
<feature type="domain" description="T-box" evidence="8">
    <location>
        <begin position="28"/>
        <end position="209"/>
    </location>
</feature>
<keyword evidence="5 6" id="KW-0539">Nucleus</keyword>
<dbReference type="GO" id="GO:0000981">
    <property type="term" value="F:DNA-binding transcription factor activity, RNA polymerase II-specific"/>
    <property type="evidence" value="ECO:0007669"/>
    <property type="project" value="TreeGrafter"/>
</dbReference>
<dbReference type="PROSITE" id="PS50252">
    <property type="entry name" value="TBOX_3"/>
    <property type="match status" value="1"/>
</dbReference>
<dbReference type="GO" id="GO:0000978">
    <property type="term" value="F:RNA polymerase II cis-regulatory region sequence-specific DNA binding"/>
    <property type="evidence" value="ECO:0007669"/>
    <property type="project" value="InterPro"/>
</dbReference>
<accession>A0A3Q2CSL5</accession>
<dbReference type="STRING" id="28743.ENSCVAP00000008602"/>
<evidence type="ECO:0000256" key="5">
    <source>
        <dbReference type="ARBA" id="ARBA00023242"/>
    </source>
</evidence>
<feature type="region of interest" description="Disordered" evidence="7">
    <location>
        <begin position="255"/>
        <end position="484"/>
    </location>
</feature>
<protein>
    <recommendedName>
        <fullName evidence="8">T-box domain-containing protein</fullName>
    </recommendedName>
</protein>
<proteinExistence type="predicted"/>
<dbReference type="PROSITE" id="PS01264">
    <property type="entry name" value="TBOX_2"/>
    <property type="match status" value="1"/>
</dbReference>
<keyword evidence="2" id="KW-0805">Transcription regulation</keyword>
<dbReference type="InterPro" id="IPR046360">
    <property type="entry name" value="T-box_DNA-bd"/>
</dbReference>
<feature type="compositionally biased region" description="Basic and acidic residues" evidence="7">
    <location>
        <begin position="312"/>
        <end position="328"/>
    </location>
</feature>
<evidence type="ECO:0000256" key="1">
    <source>
        <dbReference type="ARBA" id="ARBA00004123"/>
    </source>
</evidence>
<dbReference type="InterPro" id="IPR036960">
    <property type="entry name" value="T-box_sf"/>
</dbReference>